<protein>
    <submittedName>
        <fullName evidence="2">Glycosyltransferase family 2 protein</fullName>
    </submittedName>
</protein>
<accession>A0ABV7AN04</accession>
<sequence>MTDAPLLSVLVPAYEYAEGVERILQALEPLSPDVELLIFDDSPAPDMAGLIEAHASRWPDLRYRHNPSALGGPLGAGNNWNALLDAARGRYCLLMHHDEMPLGREFCSRLRAALTDRTAPEVLLLDVVLLDGALRPLRRHVPAWLRWSVVRYAPGYLFRRNVIGPTASLVVRREHFPRFDPSLRWLIDVELYVRLCRAGLRWQRLAGLEVGSIQRSDGTITASLSGELHRIDAAERVALRPRFPRDRLWLGAPVGGALRAVEQVLWLSLRVVERAWTRLVRLKPRS</sequence>
<keyword evidence="3" id="KW-1185">Reference proteome</keyword>
<name>A0ABV7AN04_9RHOB</name>
<dbReference type="InterPro" id="IPR001173">
    <property type="entry name" value="Glyco_trans_2-like"/>
</dbReference>
<dbReference type="InterPro" id="IPR029044">
    <property type="entry name" value="Nucleotide-diphossugar_trans"/>
</dbReference>
<evidence type="ECO:0000313" key="2">
    <source>
        <dbReference type="EMBL" id="MFC2970453.1"/>
    </source>
</evidence>
<gene>
    <name evidence="2" type="ORF">ACFOES_20330</name>
</gene>
<dbReference type="RefSeq" id="WP_377835435.1">
    <property type="nucleotide sequence ID" value="NZ_JBHRSK010000020.1"/>
</dbReference>
<dbReference type="SUPFAM" id="SSF53448">
    <property type="entry name" value="Nucleotide-diphospho-sugar transferases"/>
    <property type="match status" value="1"/>
</dbReference>
<reference evidence="3" key="1">
    <citation type="journal article" date="2019" name="Int. J. Syst. Evol. Microbiol.">
        <title>The Global Catalogue of Microorganisms (GCM) 10K type strain sequencing project: providing services to taxonomists for standard genome sequencing and annotation.</title>
        <authorList>
            <consortium name="The Broad Institute Genomics Platform"/>
            <consortium name="The Broad Institute Genome Sequencing Center for Infectious Disease"/>
            <person name="Wu L."/>
            <person name="Ma J."/>
        </authorList>
    </citation>
    <scope>NUCLEOTIDE SEQUENCE [LARGE SCALE GENOMIC DNA]</scope>
    <source>
        <strain evidence="3">KCTC 62192</strain>
    </source>
</reference>
<dbReference type="EMBL" id="JBHRSK010000020">
    <property type="protein sequence ID" value="MFC2970453.1"/>
    <property type="molecule type" value="Genomic_DNA"/>
</dbReference>
<organism evidence="2 3">
    <name type="scientific">Acidimangrovimonas pyrenivorans</name>
    <dbReference type="NCBI Taxonomy" id="2030798"/>
    <lineage>
        <taxon>Bacteria</taxon>
        <taxon>Pseudomonadati</taxon>
        <taxon>Pseudomonadota</taxon>
        <taxon>Alphaproteobacteria</taxon>
        <taxon>Rhodobacterales</taxon>
        <taxon>Paracoccaceae</taxon>
        <taxon>Acidimangrovimonas</taxon>
    </lineage>
</organism>
<dbReference type="Proteomes" id="UP001595443">
    <property type="component" value="Unassembled WGS sequence"/>
</dbReference>
<dbReference type="Pfam" id="PF00535">
    <property type="entry name" value="Glycos_transf_2"/>
    <property type="match status" value="1"/>
</dbReference>
<dbReference type="Gene3D" id="3.90.550.10">
    <property type="entry name" value="Spore Coat Polysaccharide Biosynthesis Protein SpsA, Chain A"/>
    <property type="match status" value="1"/>
</dbReference>
<evidence type="ECO:0000259" key="1">
    <source>
        <dbReference type="Pfam" id="PF00535"/>
    </source>
</evidence>
<evidence type="ECO:0000313" key="3">
    <source>
        <dbReference type="Proteomes" id="UP001595443"/>
    </source>
</evidence>
<feature type="domain" description="Glycosyltransferase 2-like" evidence="1">
    <location>
        <begin position="8"/>
        <end position="113"/>
    </location>
</feature>
<dbReference type="CDD" id="cd00761">
    <property type="entry name" value="Glyco_tranf_GTA_type"/>
    <property type="match status" value="1"/>
</dbReference>
<proteinExistence type="predicted"/>
<comment type="caution">
    <text evidence="2">The sequence shown here is derived from an EMBL/GenBank/DDBJ whole genome shotgun (WGS) entry which is preliminary data.</text>
</comment>